<reference evidence="3" key="1">
    <citation type="submission" date="2019-05" db="EMBL/GenBank/DDBJ databases">
        <title>Genome sequence and methylation pattern of the halophilic Archaeon Natrinema versiforme BOL5-4.</title>
        <authorList>
            <person name="DasSarma P."/>
            <person name="Anton B.P."/>
            <person name="DasSarma S.L."/>
            <person name="Martinez F.L."/>
            <person name="Guzman D."/>
            <person name="Roberts R.J."/>
            <person name="DasSarma S."/>
        </authorList>
    </citation>
    <scope>NUCLEOTIDE SEQUENCE [LARGE SCALE GENOMIC DNA]</scope>
    <source>
        <strain evidence="3">BOL5-4</strain>
    </source>
</reference>
<gene>
    <name evidence="1 2" type="primary">bioD</name>
    <name evidence="2" type="ORF">FEJ81_07990</name>
</gene>
<evidence type="ECO:0000313" key="3">
    <source>
        <dbReference type="Proteomes" id="UP000302218"/>
    </source>
</evidence>
<keyword evidence="1" id="KW-0460">Magnesium</keyword>
<keyword evidence="1" id="KW-0547">Nucleotide-binding</keyword>
<feature type="binding site" evidence="1">
    <location>
        <position position="125"/>
    </location>
    <ligand>
        <name>Mg(2+)</name>
        <dbReference type="ChEBI" id="CHEBI:18420"/>
    </ligand>
</feature>
<feature type="binding site" evidence="1">
    <location>
        <begin position="185"/>
        <end position="186"/>
    </location>
    <ligand>
        <name>ATP</name>
        <dbReference type="ChEBI" id="CHEBI:30616"/>
    </ligand>
</feature>
<dbReference type="SUPFAM" id="SSF52540">
    <property type="entry name" value="P-loop containing nucleoside triphosphate hydrolases"/>
    <property type="match status" value="1"/>
</dbReference>
<dbReference type="GO" id="GO:0005829">
    <property type="term" value="C:cytosol"/>
    <property type="evidence" value="ECO:0007669"/>
    <property type="project" value="TreeGrafter"/>
</dbReference>
<feature type="binding site" evidence="1">
    <location>
        <begin position="15"/>
        <end position="20"/>
    </location>
    <ligand>
        <name>ATP</name>
        <dbReference type="ChEBI" id="CHEBI:30616"/>
    </ligand>
</feature>
<dbReference type="PANTHER" id="PTHR43210:SF5">
    <property type="entry name" value="DETHIOBIOTIN SYNTHETASE"/>
    <property type="match status" value="1"/>
</dbReference>
<dbReference type="EC" id="6.3.3.3" evidence="1"/>
<dbReference type="OrthoDB" id="201569at2157"/>
<dbReference type="NCBIfam" id="TIGR00347">
    <property type="entry name" value="bioD"/>
    <property type="match status" value="1"/>
</dbReference>
<dbReference type="PANTHER" id="PTHR43210">
    <property type="entry name" value="DETHIOBIOTIN SYNTHETASE"/>
    <property type="match status" value="1"/>
</dbReference>
<feature type="active site" evidence="1">
    <location>
        <position position="40"/>
    </location>
</feature>
<proteinExistence type="inferred from homology"/>
<dbReference type="EMBL" id="CP040330">
    <property type="protein sequence ID" value="QCS42301.1"/>
    <property type="molecule type" value="Genomic_DNA"/>
</dbReference>
<evidence type="ECO:0000256" key="1">
    <source>
        <dbReference type="HAMAP-Rule" id="MF_00336"/>
    </source>
</evidence>
<comment type="cofactor">
    <cofactor evidence="1">
        <name>Mg(2+)</name>
        <dbReference type="ChEBI" id="CHEBI:18420"/>
    </cofactor>
</comment>
<feature type="binding site" evidence="1">
    <location>
        <position position="66"/>
    </location>
    <ligand>
        <name>Mg(2+)</name>
        <dbReference type="ChEBI" id="CHEBI:18420"/>
    </ligand>
</feature>
<dbReference type="GO" id="GO:0009102">
    <property type="term" value="P:biotin biosynthetic process"/>
    <property type="evidence" value="ECO:0007669"/>
    <property type="project" value="UniProtKB-UniRule"/>
</dbReference>
<dbReference type="UniPathway" id="UPA00078">
    <property type="reaction ID" value="UER00161"/>
</dbReference>
<keyword evidence="1 2" id="KW-0436">Ligase</keyword>
<dbReference type="GO" id="GO:0000287">
    <property type="term" value="F:magnesium ion binding"/>
    <property type="evidence" value="ECO:0007669"/>
    <property type="project" value="UniProtKB-UniRule"/>
</dbReference>
<dbReference type="GO" id="GO:0004141">
    <property type="term" value="F:dethiobiotin synthase activity"/>
    <property type="evidence" value="ECO:0007669"/>
    <property type="project" value="UniProtKB-UniRule"/>
</dbReference>
<dbReference type="GO" id="GO:0005524">
    <property type="term" value="F:ATP binding"/>
    <property type="evidence" value="ECO:0007669"/>
    <property type="project" value="UniProtKB-UniRule"/>
</dbReference>
<accession>A0A4P8WK54</accession>
<comment type="subcellular location">
    <subcellularLocation>
        <location evidence="1">Cytoplasm</location>
    </subcellularLocation>
</comment>
<evidence type="ECO:0000313" key="2">
    <source>
        <dbReference type="EMBL" id="QCS42301.1"/>
    </source>
</evidence>
<sequence length="250" mass="25582">MTATRPIAVVGTGTGVGKTVVTAGLTRLLREAGRDARAIKPAQTGYPPDDVDESQSSARRASLVGDAGFVAAACDDPAAATCPRYLEPALAPRVAAEVAGEDLAYETIRAACEREIEATPVPIVEGIGGLRVPLAGDREVIDLVADLEAAAVVVARSGLGTLNHTALSVDALEARGIDVCGIVVNEYAGETVAERTNPDELERMTGHAVETVPPLDDDVPAGESDPRHLAAGIGSALSSDFLASLPVDGI</sequence>
<dbReference type="Gene3D" id="3.40.50.300">
    <property type="entry name" value="P-loop containing nucleotide triphosphate hydrolases"/>
    <property type="match status" value="1"/>
</dbReference>
<comment type="subunit">
    <text evidence="1">Homodimer.</text>
</comment>
<dbReference type="InterPro" id="IPR027417">
    <property type="entry name" value="P-loop_NTPase"/>
</dbReference>
<dbReference type="Pfam" id="PF13500">
    <property type="entry name" value="AAA_26"/>
    <property type="match status" value="1"/>
</dbReference>
<dbReference type="Proteomes" id="UP000302218">
    <property type="component" value="Chromosome"/>
</dbReference>
<comment type="function">
    <text evidence="1">Catalyzes a mechanistically unusual reaction, the ATP-dependent insertion of CO2 between the N7 and N8 nitrogen atoms of 7,8-diaminopelargonic acid (DAPA, also called 7,8-diammoniononanoate) to form a ureido ring.</text>
</comment>
<comment type="pathway">
    <text evidence="1">Cofactor biosynthesis; biotin biosynthesis; biotin from 7,8-diaminononanoate: step 1/2.</text>
</comment>
<feature type="binding site" evidence="1">
    <location>
        <begin position="125"/>
        <end position="128"/>
    </location>
    <ligand>
        <name>ATP</name>
        <dbReference type="ChEBI" id="CHEBI:30616"/>
    </ligand>
</feature>
<keyword evidence="1" id="KW-0963">Cytoplasm</keyword>
<name>A0A4P8WK54_9EURY</name>
<dbReference type="GeneID" id="40265205"/>
<feature type="binding site" evidence="1">
    <location>
        <position position="66"/>
    </location>
    <ligand>
        <name>ATP</name>
        <dbReference type="ChEBI" id="CHEBI:30616"/>
    </ligand>
</feature>
<comment type="catalytic activity">
    <reaction evidence="1">
        <text>(7R,8S)-7,8-diammoniononanoate + CO2 + ATP = (4R,5S)-dethiobiotin + ADP + phosphate + 3 H(+)</text>
        <dbReference type="Rhea" id="RHEA:15805"/>
        <dbReference type="ChEBI" id="CHEBI:15378"/>
        <dbReference type="ChEBI" id="CHEBI:16526"/>
        <dbReference type="ChEBI" id="CHEBI:30616"/>
        <dbReference type="ChEBI" id="CHEBI:43474"/>
        <dbReference type="ChEBI" id="CHEBI:149469"/>
        <dbReference type="ChEBI" id="CHEBI:149473"/>
        <dbReference type="ChEBI" id="CHEBI:456216"/>
        <dbReference type="EC" id="6.3.3.3"/>
    </reaction>
</comment>
<dbReference type="PIRSF" id="PIRSF006755">
    <property type="entry name" value="DTB_synth"/>
    <property type="match status" value="1"/>
</dbReference>
<dbReference type="HAMAP" id="MF_00336">
    <property type="entry name" value="BioD"/>
    <property type="match status" value="1"/>
</dbReference>
<dbReference type="CDD" id="cd03109">
    <property type="entry name" value="DTBS"/>
    <property type="match status" value="1"/>
</dbReference>
<organism evidence="2 3">
    <name type="scientific">Natrinema versiforme</name>
    <dbReference type="NCBI Taxonomy" id="88724"/>
    <lineage>
        <taxon>Archaea</taxon>
        <taxon>Methanobacteriati</taxon>
        <taxon>Methanobacteriota</taxon>
        <taxon>Stenosarchaea group</taxon>
        <taxon>Halobacteria</taxon>
        <taxon>Halobacteriales</taxon>
        <taxon>Natrialbaceae</taxon>
        <taxon>Natrinema</taxon>
    </lineage>
</organism>
<keyword evidence="1" id="KW-0067">ATP-binding</keyword>
<feature type="binding site" evidence="1">
    <location>
        <position position="44"/>
    </location>
    <ligand>
        <name>substrate</name>
    </ligand>
</feature>
<dbReference type="AlphaFoldDB" id="A0A4P8WK54"/>
<protein>
    <recommendedName>
        <fullName evidence="1">ATP-dependent dethiobiotin synthetase BioD</fullName>
        <ecNumber evidence="1">6.3.3.3</ecNumber>
    </recommendedName>
    <alternativeName>
        <fullName evidence="1">DTB synthetase</fullName>
        <shortName evidence="1">DTBS</shortName>
    </alternativeName>
    <alternativeName>
        <fullName evidence="1">Dethiobiotin synthase</fullName>
    </alternativeName>
</protein>
<dbReference type="KEGG" id="nvr:FEJ81_07990"/>
<dbReference type="InterPro" id="IPR004472">
    <property type="entry name" value="DTB_synth_BioD"/>
</dbReference>
<comment type="similarity">
    <text evidence="1">Belongs to the dethiobiotin synthetase family.</text>
</comment>
<keyword evidence="1" id="KW-0479">Metal-binding</keyword>
<feature type="binding site" evidence="1">
    <location>
        <position position="19"/>
    </location>
    <ligand>
        <name>Mg(2+)</name>
        <dbReference type="ChEBI" id="CHEBI:18420"/>
    </ligand>
</feature>
<keyword evidence="1" id="KW-0093">Biotin biosynthesis</keyword>
<comment type="caution">
    <text evidence="1">Lacks conserved residue(s) required for the propagation of feature annotation.</text>
</comment>
<dbReference type="RefSeq" id="WP_138244793.1">
    <property type="nucleotide sequence ID" value="NZ_CP040330.1"/>
</dbReference>